<comment type="caution">
    <text evidence="1">The sequence shown here is derived from an EMBL/GenBank/DDBJ whole genome shotgun (WGS) entry which is preliminary data.</text>
</comment>
<accession>A0ABU7WQH9</accession>
<sequence length="63" mass="6902">MTAGNFTGNGRSDDLVVRCSDGETTMYKDTRLSELGSEVMLVASPNWQPAATPLRTYPDHSRP</sequence>
<keyword evidence="2" id="KW-1185">Reference proteome</keyword>
<dbReference type="EMBL" id="JAVFKM010000004">
    <property type="protein sequence ID" value="MEF3113774.1"/>
    <property type="molecule type" value="Genomic_DNA"/>
</dbReference>
<reference evidence="1 2" key="1">
    <citation type="submission" date="2023-08" db="EMBL/GenBank/DDBJ databases">
        <authorList>
            <person name="Sharma P."/>
            <person name="Verma V."/>
            <person name="Mohan M.K."/>
            <person name="Dubey A.K."/>
        </authorList>
    </citation>
    <scope>NUCLEOTIDE SEQUENCE [LARGE SCALE GENOMIC DNA]</scope>
    <source>
        <strain evidence="1 2">ADP4</strain>
    </source>
</reference>
<evidence type="ECO:0000313" key="1">
    <source>
        <dbReference type="EMBL" id="MEF3113774.1"/>
    </source>
</evidence>
<protein>
    <submittedName>
        <fullName evidence="1">Uncharacterized protein</fullName>
    </submittedName>
</protein>
<name>A0ABU7WQH9_9ACTN</name>
<dbReference type="Proteomes" id="UP001348265">
    <property type="component" value="Unassembled WGS sequence"/>
</dbReference>
<dbReference type="RefSeq" id="WP_331786365.1">
    <property type="nucleotide sequence ID" value="NZ_JAVFKM010000004.1"/>
</dbReference>
<proteinExistence type="predicted"/>
<organism evidence="1 2">
    <name type="scientific">Streptomyces chrestomyceticus</name>
    <dbReference type="NCBI Taxonomy" id="68185"/>
    <lineage>
        <taxon>Bacteria</taxon>
        <taxon>Bacillati</taxon>
        <taxon>Actinomycetota</taxon>
        <taxon>Actinomycetes</taxon>
        <taxon>Kitasatosporales</taxon>
        <taxon>Streptomycetaceae</taxon>
        <taxon>Streptomyces</taxon>
    </lineage>
</organism>
<evidence type="ECO:0000313" key="2">
    <source>
        <dbReference type="Proteomes" id="UP001348265"/>
    </source>
</evidence>
<gene>
    <name evidence="1" type="ORF">RB636_11270</name>
</gene>